<dbReference type="Proteomes" id="UP001482620">
    <property type="component" value="Unassembled WGS sequence"/>
</dbReference>
<proteinExistence type="predicted"/>
<gene>
    <name evidence="1" type="ORF">ILYODFUR_014919</name>
</gene>
<reference evidence="1 2" key="1">
    <citation type="submission" date="2021-06" db="EMBL/GenBank/DDBJ databases">
        <authorList>
            <person name="Palmer J.M."/>
        </authorList>
    </citation>
    <scope>NUCLEOTIDE SEQUENCE [LARGE SCALE GENOMIC DNA]</scope>
    <source>
        <strain evidence="2">if_2019</strain>
        <tissue evidence="1">Muscle</tissue>
    </source>
</reference>
<evidence type="ECO:0000313" key="1">
    <source>
        <dbReference type="EMBL" id="MEQ2225175.1"/>
    </source>
</evidence>
<evidence type="ECO:0000313" key="2">
    <source>
        <dbReference type="Proteomes" id="UP001482620"/>
    </source>
</evidence>
<comment type="caution">
    <text evidence="1">The sequence shown here is derived from an EMBL/GenBank/DDBJ whole genome shotgun (WGS) entry which is preliminary data.</text>
</comment>
<dbReference type="EMBL" id="JAHRIQ010012866">
    <property type="protein sequence ID" value="MEQ2225175.1"/>
    <property type="molecule type" value="Genomic_DNA"/>
</dbReference>
<protein>
    <submittedName>
        <fullName evidence="1">Uncharacterized protein</fullName>
    </submittedName>
</protein>
<name>A0ABV0SX48_9TELE</name>
<keyword evidence="2" id="KW-1185">Reference proteome</keyword>
<sequence length="117" mass="12349">MWGLFPPRHTTCRWLVSLPPGVLVVLGVRGWALLVCAGSLPVAACWVLDPWANSGLCLGSDMSRGLRSLGPWLDLLGRRQLPAGPVGSSLQLPGASALWPLAGFHGTLPCSSLRGLQ</sequence>
<organism evidence="1 2">
    <name type="scientific">Ilyodon furcidens</name>
    <name type="common">goldbreast splitfin</name>
    <dbReference type="NCBI Taxonomy" id="33524"/>
    <lineage>
        <taxon>Eukaryota</taxon>
        <taxon>Metazoa</taxon>
        <taxon>Chordata</taxon>
        <taxon>Craniata</taxon>
        <taxon>Vertebrata</taxon>
        <taxon>Euteleostomi</taxon>
        <taxon>Actinopterygii</taxon>
        <taxon>Neopterygii</taxon>
        <taxon>Teleostei</taxon>
        <taxon>Neoteleostei</taxon>
        <taxon>Acanthomorphata</taxon>
        <taxon>Ovalentaria</taxon>
        <taxon>Atherinomorphae</taxon>
        <taxon>Cyprinodontiformes</taxon>
        <taxon>Goodeidae</taxon>
        <taxon>Ilyodon</taxon>
    </lineage>
</organism>
<accession>A0ABV0SX48</accession>